<sequence length="559" mass="63083">MYVKNNIMEIVKGRPSTMNDSYQLNVHKLLEHAARVHGDTEVISDRRLQGGLRHRFTYRQVYERVNRIANAFERELNVAPGDIVGVLDWNDHRYYESYFSLPSIGAVTLELNIRLHPTELGYIIKHTKPKGLLVDDSLLQLAEVLSKEHDFSFILVMSDKPVEEIKTNLRVLGYEELLRSNSPNRPSLTVDERSAATAAFTSGTTGLPKGVFYSHRSIILHAMAVAIGNSLTPSDVGLQIVPMFHANAWGTPFASTMMGMKMIYPGRYTPDTLVEHIVTHKVTVTAGVPTILLEIVRRLQQMGVKTPGLRITSGGSEPPSALAKAFMELGGRVIQGYGATETSPLVSMALPKAELKELSDIERFEKMKQGLPIFGAEVKVVDPITNQELPWDGKSFGEIWLRGPWIAKEYYNDPRSSERFTPDGWWRSGDVGVVDPLGYIRLVDRLKDVIKSGGEWISSIDLENFLMAHPYVREASVVGVPHPKWGERPLAVVSLKPEYQSKDKEEVKKELREHLLKRFAKWQLPDDFIFVDEIPKTSVGKFRKEEIRSKYKDIYMGNG</sequence>
<keyword evidence="4" id="KW-0443">Lipid metabolism</keyword>
<dbReference type="SUPFAM" id="SSF56801">
    <property type="entry name" value="Acetyl-CoA synthetase-like"/>
    <property type="match status" value="1"/>
</dbReference>
<dbReference type="Pfam" id="PF00501">
    <property type="entry name" value="AMP-binding"/>
    <property type="match status" value="1"/>
</dbReference>
<comment type="similarity">
    <text evidence="1">Belongs to the ATP-dependent AMP-binding enzyme family.</text>
</comment>
<dbReference type="KEGG" id="sacn:SacN8_05115"/>
<dbReference type="InterPro" id="IPR000873">
    <property type="entry name" value="AMP-dep_synth/lig_dom"/>
</dbReference>
<evidence type="ECO:0000313" key="8">
    <source>
        <dbReference type="Proteomes" id="UP000011281"/>
    </source>
</evidence>
<dbReference type="Gene3D" id="3.40.50.12780">
    <property type="entry name" value="N-terminal domain of ligase-like"/>
    <property type="match status" value="1"/>
</dbReference>
<feature type="domain" description="AMP-dependent synthetase/ligase" evidence="5">
    <location>
        <begin position="30"/>
        <end position="411"/>
    </location>
</feature>
<reference evidence="7 8" key="1">
    <citation type="journal article" date="2012" name="ISME J.">
        <title>Genomic evidence of rapid, global-scale gene flow in a Sulfolobus species.</title>
        <authorList>
            <person name="Mao D."/>
            <person name="Grogan D."/>
        </authorList>
    </citation>
    <scope>NUCLEOTIDE SEQUENCE [LARGE SCALE GENOMIC DNA]</scope>
    <source>
        <strain evidence="7 8">N8</strain>
    </source>
</reference>
<feature type="domain" description="AMP-binding enzyme C-terminal" evidence="6">
    <location>
        <begin position="462"/>
        <end position="541"/>
    </location>
</feature>
<evidence type="ECO:0000256" key="2">
    <source>
        <dbReference type="ARBA" id="ARBA00022598"/>
    </source>
</evidence>
<accession>M1IUI5</accession>
<evidence type="ECO:0000259" key="6">
    <source>
        <dbReference type="Pfam" id="PF13193"/>
    </source>
</evidence>
<dbReference type="Gene3D" id="3.30.300.30">
    <property type="match status" value="1"/>
</dbReference>
<dbReference type="Proteomes" id="UP000011281">
    <property type="component" value="Chromosome"/>
</dbReference>
<keyword evidence="2 7" id="KW-0436">Ligase</keyword>
<dbReference type="InterPro" id="IPR045851">
    <property type="entry name" value="AMP-bd_C_sf"/>
</dbReference>
<gene>
    <name evidence="7" type="ORF">SacN8_05115</name>
</gene>
<keyword evidence="3" id="KW-0276">Fatty acid metabolism</keyword>
<dbReference type="GO" id="GO:0006631">
    <property type="term" value="P:fatty acid metabolic process"/>
    <property type="evidence" value="ECO:0007669"/>
    <property type="project" value="UniProtKB-KW"/>
</dbReference>
<dbReference type="PANTHER" id="PTHR43859">
    <property type="entry name" value="ACYL-ACTIVATING ENZYME"/>
    <property type="match status" value="1"/>
</dbReference>
<dbReference type="AlphaFoldDB" id="M1IUI5"/>
<dbReference type="InterPro" id="IPR025110">
    <property type="entry name" value="AMP-bd_C"/>
</dbReference>
<name>M1IUI5_9CREN</name>
<dbReference type="HOGENOM" id="CLU_000022_59_5_2"/>
<dbReference type="PANTHER" id="PTHR43859:SF4">
    <property type="entry name" value="BUTANOATE--COA LIGASE AAE1-RELATED"/>
    <property type="match status" value="1"/>
</dbReference>
<dbReference type="FunFam" id="3.30.300.30:FF:000008">
    <property type="entry name" value="2,3-dihydroxybenzoate-AMP ligase"/>
    <property type="match status" value="1"/>
</dbReference>
<evidence type="ECO:0000256" key="1">
    <source>
        <dbReference type="ARBA" id="ARBA00006432"/>
    </source>
</evidence>
<evidence type="ECO:0000256" key="3">
    <source>
        <dbReference type="ARBA" id="ARBA00022832"/>
    </source>
</evidence>
<dbReference type="EMBL" id="CP002817">
    <property type="protein sequence ID" value="AGE70994.1"/>
    <property type="molecule type" value="Genomic_DNA"/>
</dbReference>
<proteinExistence type="inferred from homology"/>
<dbReference type="NCBIfam" id="NF004837">
    <property type="entry name" value="PRK06187.1"/>
    <property type="match status" value="1"/>
</dbReference>
<dbReference type="InterPro" id="IPR042099">
    <property type="entry name" value="ANL_N_sf"/>
</dbReference>
<dbReference type="Pfam" id="PF13193">
    <property type="entry name" value="AMP-binding_C"/>
    <property type="match status" value="1"/>
</dbReference>
<dbReference type="GO" id="GO:0016874">
    <property type="term" value="F:ligase activity"/>
    <property type="evidence" value="ECO:0007669"/>
    <property type="project" value="UniProtKB-KW"/>
</dbReference>
<evidence type="ECO:0000256" key="4">
    <source>
        <dbReference type="ARBA" id="ARBA00023098"/>
    </source>
</evidence>
<evidence type="ECO:0000313" key="7">
    <source>
        <dbReference type="EMBL" id="AGE70994.1"/>
    </source>
</evidence>
<organism evidence="8">
    <name type="scientific">Sulfolobus acidocaldarius N8</name>
    <dbReference type="NCBI Taxonomy" id="1028566"/>
    <lineage>
        <taxon>Archaea</taxon>
        <taxon>Thermoproteota</taxon>
        <taxon>Thermoprotei</taxon>
        <taxon>Sulfolobales</taxon>
        <taxon>Sulfolobaceae</taxon>
        <taxon>Sulfolobus</taxon>
    </lineage>
</organism>
<evidence type="ECO:0000259" key="5">
    <source>
        <dbReference type="Pfam" id="PF00501"/>
    </source>
</evidence>
<protein>
    <submittedName>
        <fullName evidence="7">Medium-chain-fatty-acid-CoA ligase</fullName>
    </submittedName>
</protein>
<dbReference type="PATRIC" id="fig|1028566.6.peg.1004"/>